<dbReference type="GO" id="GO:0042742">
    <property type="term" value="P:defense response to bacterium"/>
    <property type="evidence" value="ECO:0007669"/>
    <property type="project" value="InterPro"/>
</dbReference>
<feature type="domain" description="Cathelicidin antimicrobial peptide C-terminal" evidence="2">
    <location>
        <begin position="9"/>
        <end position="21"/>
    </location>
</feature>
<protein>
    <recommendedName>
        <fullName evidence="2">Cathelicidin antimicrobial peptide C-terminal domain-containing protein</fullName>
    </recommendedName>
</protein>
<dbReference type="EMBL" id="SIRS01000002">
    <property type="protein sequence ID" value="TBN17958.1"/>
    <property type="molecule type" value="Genomic_DNA"/>
</dbReference>
<evidence type="ECO:0000259" key="2">
    <source>
        <dbReference type="Pfam" id="PF12153"/>
    </source>
</evidence>
<comment type="caution">
    <text evidence="3">The sequence shown here is derived from an EMBL/GenBank/DDBJ whole genome shotgun (WGS) entry which is preliminary data.</text>
</comment>
<name>A0A4V2JBA3_9FLAO</name>
<dbReference type="Proteomes" id="UP000292372">
    <property type="component" value="Unassembled WGS sequence"/>
</dbReference>
<keyword evidence="4" id="KW-1185">Reference proteome</keyword>
<feature type="region of interest" description="Disordered" evidence="1">
    <location>
        <begin position="1"/>
        <end position="28"/>
    </location>
</feature>
<dbReference type="InterPro" id="IPR022746">
    <property type="entry name" value="Cathlecidin_C"/>
</dbReference>
<proteinExistence type="predicted"/>
<evidence type="ECO:0000313" key="3">
    <source>
        <dbReference type="EMBL" id="TBN17958.1"/>
    </source>
</evidence>
<accession>A0A4V2JBA3</accession>
<dbReference type="Pfam" id="PF12153">
    <property type="entry name" value="CAP18_C"/>
    <property type="match status" value="1"/>
</dbReference>
<evidence type="ECO:0000313" key="4">
    <source>
        <dbReference type="Proteomes" id="UP000292372"/>
    </source>
</evidence>
<dbReference type="AlphaFoldDB" id="A0A4V2JBA3"/>
<evidence type="ECO:0000256" key="1">
    <source>
        <dbReference type="SAM" id="MobiDB-lite"/>
    </source>
</evidence>
<gene>
    <name evidence="3" type="ORF">EYD46_06100</name>
</gene>
<reference evidence="3 4" key="1">
    <citation type="journal article" date="2015" name="Int. J. Syst. Evol. Microbiol.">
        <title>Hyunsoonleella pacifica sp. nov., isolated from seawater of South Pacific Gyre.</title>
        <authorList>
            <person name="Gao X."/>
            <person name="Zhang Z."/>
            <person name="Dai X."/>
            <person name="Zhang X.H."/>
        </authorList>
    </citation>
    <scope>NUCLEOTIDE SEQUENCE [LARGE SCALE GENOMIC DNA]</scope>
    <source>
        <strain evidence="3 4">SW033</strain>
    </source>
</reference>
<organism evidence="3 4">
    <name type="scientific">Hyunsoonleella pacifica</name>
    <dbReference type="NCBI Taxonomy" id="1080224"/>
    <lineage>
        <taxon>Bacteria</taxon>
        <taxon>Pseudomonadati</taxon>
        <taxon>Bacteroidota</taxon>
        <taxon>Flavobacteriia</taxon>
        <taxon>Flavobacteriales</taxon>
        <taxon>Flavobacteriaceae</taxon>
    </lineage>
</organism>
<sequence length="28" mass="3120">MCEHTRTSGGEKITEKLEKIGSIKSNLE</sequence>
<feature type="compositionally biased region" description="Basic and acidic residues" evidence="1">
    <location>
        <begin position="12"/>
        <end position="28"/>
    </location>
</feature>